<name>A0A1R2C9L3_9CILI</name>
<evidence type="ECO:0000313" key="9">
    <source>
        <dbReference type="Proteomes" id="UP000187209"/>
    </source>
</evidence>
<dbReference type="InterPro" id="IPR000330">
    <property type="entry name" value="SNF2_N"/>
</dbReference>
<reference evidence="8 9" key="1">
    <citation type="submission" date="2016-11" db="EMBL/GenBank/DDBJ databases">
        <title>The macronuclear genome of Stentor coeruleus: a giant cell with tiny introns.</title>
        <authorList>
            <person name="Slabodnick M."/>
            <person name="Ruby J.G."/>
            <person name="Reiff S.B."/>
            <person name="Swart E.C."/>
            <person name="Gosai S."/>
            <person name="Prabakaran S."/>
            <person name="Witkowska E."/>
            <person name="Larue G.E."/>
            <person name="Fisher S."/>
            <person name="Freeman R.M."/>
            <person name="Gunawardena J."/>
            <person name="Chu W."/>
            <person name="Stover N.A."/>
            <person name="Gregory B.D."/>
            <person name="Nowacki M."/>
            <person name="Derisi J."/>
            <person name="Roy S.W."/>
            <person name="Marshall W.F."/>
            <person name="Sood P."/>
        </authorList>
    </citation>
    <scope>NUCLEOTIDE SEQUENCE [LARGE SCALE GENOMIC DNA]</scope>
    <source>
        <strain evidence="8">WM001</strain>
    </source>
</reference>
<gene>
    <name evidence="8" type="ORF">SteCoe_12893</name>
</gene>
<keyword evidence="4" id="KW-0539">Nucleus</keyword>
<evidence type="ECO:0000256" key="4">
    <source>
        <dbReference type="ARBA" id="ARBA00023242"/>
    </source>
</evidence>
<keyword evidence="2" id="KW-0378">Hydrolase</keyword>
<dbReference type="SMART" id="SM00487">
    <property type="entry name" value="DEXDc"/>
    <property type="match status" value="1"/>
</dbReference>
<dbReference type="PROSITE" id="PS51192">
    <property type="entry name" value="HELICASE_ATP_BIND_1"/>
    <property type="match status" value="1"/>
</dbReference>
<evidence type="ECO:0000259" key="7">
    <source>
        <dbReference type="PROSITE" id="PS51194"/>
    </source>
</evidence>
<feature type="compositionally biased region" description="Basic and acidic residues" evidence="5">
    <location>
        <begin position="12"/>
        <end position="23"/>
    </location>
</feature>
<dbReference type="EMBL" id="MPUH01000228">
    <property type="protein sequence ID" value="OMJ85703.1"/>
    <property type="molecule type" value="Genomic_DNA"/>
</dbReference>
<dbReference type="GO" id="GO:0005634">
    <property type="term" value="C:nucleus"/>
    <property type="evidence" value="ECO:0007669"/>
    <property type="project" value="UniProtKB-SubCell"/>
</dbReference>
<evidence type="ECO:0000256" key="1">
    <source>
        <dbReference type="ARBA" id="ARBA00004123"/>
    </source>
</evidence>
<dbReference type="InterPro" id="IPR001650">
    <property type="entry name" value="Helicase_C-like"/>
</dbReference>
<dbReference type="InterPro" id="IPR038718">
    <property type="entry name" value="SNF2-like_sf"/>
</dbReference>
<dbReference type="Gene3D" id="3.40.50.10810">
    <property type="entry name" value="Tandem AAA-ATPase domain"/>
    <property type="match status" value="1"/>
</dbReference>
<accession>A0A1R2C9L3</accession>
<evidence type="ECO:0000256" key="5">
    <source>
        <dbReference type="SAM" id="MobiDB-lite"/>
    </source>
</evidence>
<feature type="domain" description="Helicase C-terminal" evidence="7">
    <location>
        <begin position="586"/>
        <end position="753"/>
    </location>
</feature>
<dbReference type="GO" id="GO:0016787">
    <property type="term" value="F:hydrolase activity"/>
    <property type="evidence" value="ECO:0007669"/>
    <property type="project" value="UniProtKB-KW"/>
</dbReference>
<dbReference type="AlphaFoldDB" id="A0A1R2C9L3"/>
<evidence type="ECO:0000313" key="8">
    <source>
        <dbReference type="EMBL" id="OMJ85703.1"/>
    </source>
</evidence>
<evidence type="ECO:0000256" key="3">
    <source>
        <dbReference type="ARBA" id="ARBA00023117"/>
    </source>
</evidence>
<dbReference type="Proteomes" id="UP000187209">
    <property type="component" value="Unassembled WGS sequence"/>
</dbReference>
<dbReference type="SMART" id="SM00490">
    <property type="entry name" value="HELICc"/>
    <property type="match status" value="1"/>
</dbReference>
<protein>
    <submittedName>
        <fullName evidence="8">Uncharacterized protein</fullName>
    </submittedName>
</protein>
<dbReference type="FunFam" id="3.40.50.10810:FF:000008">
    <property type="entry name" value="Chromatin structure-remodeling complex subunit snf21"/>
    <property type="match status" value="1"/>
</dbReference>
<dbReference type="Pfam" id="PF00271">
    <property type="entry name" value="Helicase_C"/>
    <property type="match status" value="1"/>
</dbReference>
<dbReference type="Gene3D" id="1.20.5.170">
    <property type="match status" value="1"/>
</dbReference>
<dbReference type="PROSITE" id="PS51194">
    <property type="entry name" value="HELICASE_CTER"/>
    <property type="match status" value="1"/>
</dbReference>
<comment type="caution">
    <text evidence="8">The sequence shown here is derived from an EMBL/GenBank/DDBJ whole genome shotgun (WGS) entry which is preliminary data.</text>
</comment>
<keyword evidence="9" id="KW-1185">Reference proteome</keyword>
<dbReference type="Pfam" id="PF00176">
    <property type="entry name" value="SNF2-rel_dom"/>
    <property type="match status" value="1"/>
</dbReference>
<dbReference type="Gene3D" id="3.40.50.300">
    <property type="entry name" value="P-loop containing nucleotide triphosphate hydrolases"/>
    <property type="match status" value="1"/>
</dbReference>
<evidence type="ECO:0000256" key="2">
    <source>
        <dbReference type="ARBA" id="ARBA00022801"/>
    </source>
</evidence>
<dbReference type="SUPFAM" id="SSF52540">
    <property type="entry name" value="P-loop containing nucleoside triphosphate hydrolases"/>
    <property type="match status" value="2"/>
</dbReference>
<dbReference type="InterPro" id="IPR014001">
    <property type="entry name" value="Helicase_ATP-bd"/>
</dbReference>
<evidence type="ECO:0000259" key="6">
    <source>
        <dbReference type="PROSITE" id="PS51192"/>
    </source>
</evidence>
<dbReference type="GO" id="GO:0005524">
    <property type="term" value="F:ATP binding"/>
    <property type="evidence" value="ECO:0007669"/>
    <property type="project" value="InterPro"/>
</dbReference>
<dbReference type="InterPro" id="IPR027417">
    <property type="entry name" value="P-loop_NTPase"/>
</dbReference>
<keyword evidence="3" id="KW-0103">Bromodomain</keyword>
<sequence length="880" mass="103168">MSISTNKIRQKSRSDGKLKEKPKNGTKSDISEENLLSRQYLLFQIKDKHRKVQETLKDIMPKPKESCERHLEINLIDRNYYRRILPKDFSSIQNEKIQDRFKSIISRGTSSKQKEIHRNLIKDLYMHVNIFFEFHRKKIINLRKSVLGCKNVIDMLDRQGQAKKEKNEKERMRALKENDMDAYIELINTTKNSRLLQILKQTDEFLRLIGAKVLVQKGETEATVEEAADEELSGEKIAESLRVASRTYYQVTHTIKEEIKVQPKGIEGGALKIYQLAGLEWLVSLYNNNLHGILADEMGLGKTIQTIALFQYLIEKKDVNGPFLVVVPLSTLSNWMVEFKKWAPKIKVVIYKGPPLHRRQIVLNVLSARKFNVLLTTYEYIMKDKQQLTKIDWCHIVVDEGHRMKNSKSKFAQILGLQYNSQHRLLLTGTPLQNNLAELWSLLNFLLPKIFHSQEDFEKWFNQPFSKISGEKQVVLNEEESLLVINRLHQVLRPFLLRRVKKEVESQLPDKVEYVLKVDLSSWQKKLYKDIQEKSCYGRDSSWKSKNLNNTVMQLRKVCNHPYLFLHFNQIPITDEIWRCSGKFELLDRMLYKFITTNHKVLVFSQMTQLMDIMQLYFEYRGFEYLRLDGGTKPDDRDHRVNLFNTPGSPYHIFLLSTRAGGLGINLQAADTVVIYDSDWNPHMDLQAQDRAHRIGQKKEVRVYRLVTNTRIEETILTKAAHKKNVEAKVIEAGLFNAKSTEYERRERLRDLLKNDEDDDSVHDENEYLNDQQLNEIIARNNEEFEKFEKIDADRTYQEEYACRLLNEDELPDWLTLPYPGEDIEVFGRGLRDHKRVTFKDYDSESSIETPTKIQKFSDSSEELAVAGDGFKITIGKKKY</sequence>
<feature type="region of interest" description="Disordered" evidence="5">
    <location>
        <begin position="1"/>
        <end position="30"/>
    </location>
</feature>
<comment type="subcellular location">
    <subcellularLocation>
        <location evidence="1">Nucleus</location>
    </subcellularLocation>
</comment>
<dbReference type="OrthoDB" id="5857104at2759"/>
<dbReference type="CDD" id="cd18793">
    <property type="entry name" value="SF2_C_SNF"/>
    <property type="match status" value="1"/>
</dbReference>
<organism evidence="8 9">
    <name type="scientific">Stentor coeruleus</name>
    <dbReference type="NCBI Taxonomy" id="5963"/>
    <lineage>
        <taxon>Eukaryota</taxon>
        <taxon>Sar</taxon>
        <taxon>Alveolata</taxon>
        <taxon>Ciliophora</taxon>
        <taxon>Postciliodesmatophora</taxon>
        <taxon>Heterotrichea</taxon>
        <taxon>Heterotrichida</taxon>
        <taxon>Stentoridae</taxon>
        <taxon>Stentor</taxon>
    </lineage>
</organism>
<proteinExistence type="predicted"/>
<dbReference type="PANTHER" id="PTHR10799">
    <property type="entry name" value="SNF2/RAD54 HELICASE FAMILY"/>
    <property type="match status" value="1"/>
</dbReference>
<feature type="domain" description="Helicase ATP-binding" evidence="6">
    <location>
        <begin position="283"/>
        <end position="449"/>
    </location>
</feature>
<dbReference type="InterPro" id="IPR049730">
    <property type="entry name" value="SNF2/RAD54-like_C"/>
</dbReference>